<gene>
    <name evidence="3" type="ORF">PoMZ_00357</name>
</gene>
<reference evidence="3 4" key="1">
    <citation type="journal article" date="2019" name="Mol. Biol. Evol.">
        <title>Blast fungal genomes show frequent chromosomal changes, gene gains and losses, and effector gene turnover.</title>
        <authorList>
            <person name="Gomez Luciano L.B."/>
            <person name="Jason Tsai I."/>
            <person name="Chuma I."/>
            <person name="Tosa Y."/>
            <person name="Chen Y.H."/>
            <person name="Li J.Y."/>
            <person name="Li M.Y."/>
            <person name="Jade Lu M.Y."/>
            <person name="Nakayashiki H."/>
            <person name="Li W.H."/>
        </authorList>
    </citation>
    <scope>NUCLEOTIDE SEQUENCE [LARGE SCALE GENOMIC DNA]</scope>
    <source>
        <strain evidence="3">MZ5-1-6</strain>
    </source>
</reference>
<comment type="similarity">
    <text evidence="1">Belongs to the ornithine cyclodeaminase/mu-crystallin family.</text>
</comment>
<sequence length="493" mass="53482">MPLSILSDGQIKGLLEDLTVEELESFKDALSSALHEYSVGTQSRTPEDDSHLERQVVFTPSTGTKSLFMPSHGPPGLGVKVITLSSPEATKNADDGDAPELPVVRPTGAISLFSARGDPVAVLHASHITAFRTALASTCLVQRRDQVKVLTVFGTGLQAYYHVRLALKSRGPTVKQVNIINHRYNDGCRDLLKRFWTIPAETKRREGWADCQFAMLTPGYVEYERLLKEQIRAADVIFCCTPSTRELFPAGFLTNPEGRRKGRLLVAIGSYTPQMAEIPLDVLRQATKRHKGHGPHFHKHAAEGGVVIVDTIDGALKEAGELIAAGLHPDQLVELGELVMLQRCSLPDESDGDSEVGSRGDTPLGSPLAQEFDGMSLTPGTSAMSTVFGSSTSRASSRSRGSSPSRSGAASPPASEKSRSGYRGFFSHKRSSSHNSVKSETKAKTKDDHLALWLQRGNVIYKSVGMGLMDLAVGMHLVRFAREKNVGSHVEDF</sequence>
<dbReference type="SUPFAM" id="SSF51735">
    <property type="entry name" value="NAD(P)-binding Rossmann-fold domains"/>
    <property type="match status" value="1"/>
</dbReference>
<dbReference type="InterPro" id="IPR036291">
    <property type="entry name" value="NAD(P)-bd_dom_sf"/>
</dbReference>
<dbReference type="Gene3D" id="3.30.1780.10">
    <property type="entry name" value="ornithine cyclodeaminase, domain 1"/>
    <property type="match status" value="1"/>
</dbReference>
<dbReference type="PANTHER" id="PTHR13812">
    <property type="entry name" value="KETIMINE REDUCTASE MU-CRYSTALLIN"/>
    <property type="match status" value="1"/>
</dbReference>
<name>A0A4P7N638_PYROR</name>
<organism evidence="3 4">
    <name type="scientific">Pyricularia oryzae</name>
    <name type="common">Rice blast fungus</name>
    <name type="synonym">Magnaporthe oryzae</name>
    <dbReference type="NCBI Taxonomy" id="318829"/>
    <lineage>
        <taxon>Eukaryota</taxon>
        <taxon>Fungi</taxon>
        <taxon>Dikarya</taxon>
        <taxon>Ascomycota</taxon>
        <taxon>Pezizomycotina</taxon>
        <taxon>Sordariomycetes</taxon>
        <taxon>Sordariomycetidae</taxon>
        <taxon>Magnaporthales</taxon>
        <taxon>Pyriculariaceae</taxon>
        <taxon>Pyricularia</taxon>
    </lineage>
</organism>
<feature type="compositionally biased region" description="Basic and acidic residues" evidence="2">
    <location>
        <begin position="437"/>
        <end position="446"/>
    </location>
</feature>
<feature type="compositionally biased region" description="Polar residues" evidence="2">
    <location>
        <begin position="378"/>
        <end position="388"/>
    </location>
</feature>
<accession>A0A4P7N638</accession>
<dbReference type="FunFam" id="3.40.50.720:FF:000577">
    <property type="entry name" value="Proline utilization protein PrnX, putative"/>
    <property type="match status" value="1"/>
</dbReference>
<dbReference type="GO" id="GO:0005737">
    <property type="term" value="C:cytoplasm"/>
    <property type="evidence" value="ECO:0007669"/>
    <property type="project" value="TreeGrafter"/>
</dbReference>
<proteinExistence type="inferred from homology"/>
<feature type="compositionally biased region" description="Low complexity" evidence="2">
    <location>
        <begin position="389"/>
        <end position="415"/>
    </location>
</feature>
<dbReference type="InterPro" id="IPR023401">
    <property type="entry name" value="ODC_N"/>
</dbReference>
<dbReference type="VEuPathDB" id="FungiDB:M_BR32_EuGene_00002251"/>
<evidence type="ECO:0000256" key="1">
    <source>
        <dbReference type="ARBA" id="ARBA00008903"/>
    </source>
</evidence>
<protein>
    <submittedName>
        <fullName evidence="3">Uncharacterized protein</fullName>
    </submittedName>
</protein>
<dbReference type="Gene3D" id="3.40.50.720">
    <property type="entry name" value="NAD(P)-binding Rossmann-like Domain"/>
    <property type="match status" value="1"/>
</dbReference>
<dbReference type="InterPro" id="IPR003462">
    <property type="entry name" value="ODC_Mu_crystall"/>
</dbReference>
<dbReference type="PANTHER" id="PTHR13812:SF19">
    <property type="entry name" value="KETIMINE REDUCTASE MU-CRYSTALLIN"/>
    <property type="match status" value="1"/>
</dbReference>
<dbReference type="EMBL" id="CP034205">
    <property type="protein sequence ID" value="QBZ55460.1"/>
    <property type="molecule type" value="Genomic_DNA"/>
</dbReference>
<evidence type="ECO:0000313" key="4">
    <source>
        <dbReference type="Proteomes" id="UP000294847"/>
    </source>
</evidence>
<feature type="region of interest" description="Disordered" evidence="2">
    <location>
        <begin position="346"/>
        <end position="446"/>
    </location>
</feature>
<evidence type="ECO:0000256" key="2">
    <source>
        <dbReference type="SAM" id="MobiDB-lite"/>
    </source>
</evidence>
<evidence type="ECO:0000313" key="3">
    <source>
        <dbReference type="EMBL" id="QBZ55460.1"/>
    </source>
</evidence>
<dbReference type="Proteomes" id="UP000294847">
    <property type="component" value="Chromosome 2"/>
</dbReference>
<dbReference type="AlphaFoldDB" id="A0A4P7N638"/>